<dbReference type="Proteomes" id="UP000238326">
    <property type="component" value="Unassembled WGS sequence"/>
</dbReference>
<dbReference type="Gene3D" id="3.40.190.290">
    <property type="match status" value="1"/>
</dbReference>
<dbReference type="SUPFAM" id="SSF53850">
    <property type="entry name" value="Periplasmic binding protein-like II"/>
    <property type="match status" value="1"/>
</dbReference>
<organism evidence="6 7">
    <name type="scientific">Malikia spinosa</name>
    <dbReference type="NCBI Taxonomy" id="86180"/>
    <lineage>
        <taxon>Bacteria</taxon>
        <taxon>Pseudomonadati</taxon>
        <taxon>Pseudomonadota</taxon>
        <taxon>Betaproteobacteria</taxon>
        <taxon>Burkholderiales</taxon>
        <taxon>Comamonadaceae</taxon>
        <taxon>Malikia</taxon>
    </lineage>
</organism>
<evidence type="ECO:0000256" key="2">
    <source>
        <dbReference type="ARBA" id="ARBA00023015"/>
    </source>
</evidence>
<dbReference type="PRINTS" id="PR00039">
    <property type="entry name" value="HTHLYSR"/>
</dbReference>
<dbReference type="GO" id="GO:0003700">
    <property type="term" value="F:DNA-binding transcription factor activity"/>
    <property type="evidence" value="ECO:0007669"/>
    <property type="project" value="InterPro"/>
</dbReference>
<protein>
    <submittedName>
        <fullName evidence="6">LysR family transcriptional regulator</fullName>
    </submittedName>
</protein>
<dbReference type="AlphaFoldDB" id="A0A2S9KEM0"/>
<name>A0A2S9KEM0_9BURK</name>
<evidence type="ECO:0000256" key="3">
    <source>
        <dbReference type="ARBA" id="ARBA00023125"/>
    </source>
</evidence>
<dbReference type="SUPFAM" id="SSF46785">
    <property type="entry name" value="Winged helix' DNA-binding domain"/>
    <property type="match status" value="1"/>
</dbReference>
<dbReference type="PANTHER" id="PTHR30126:SF98">
    <property type="entry name" value="HTH-TYPE TRANSCRIPTIONAL ACTIVATOR BAUR"/>
    <property type="match status" value="1"/>
</dbReference>
<dbReference type="RefSeq" id="WP_105729527.1">
    <property type="nucleotide sequence ID" value="NZ_PVLR01000022.1"/>
</dbReference>
<dbReference type="OrthoDB" id="8673707at2"/>
<dbReference type="PANTHER" id="PTHR30126">
    <property type="entry name" value="HTH-TYPE TRANSCRIPTIONAL REGULATOR"/>
    <property type="match status" value="1"/>
</dbReference>
<dbReference type="PROSITE" id="PS50931">
    <property type="entry name" value="HTH_LYSR"/>
    <property type="match status" value="1"/>
</dbReference>
<gene>
    <name evidence="6" type="ORF">C6P61_08600</name>
</gene>
<evidence type="ECO:0000256" key="4">
    <source>
        <dbReference type="ARBA" id="ARBA00023163"/>
    </source>
</evidence>
<keyword evidence="2" id="KW-0805">Transcription regulation</keyword>
<dbReference type="InterPro" id="IPR036388">
    <property type="entry name" value="WH-like_DNA-bd_sf"/>
</dbReference>
<keyword evidence="4" id="KW-0804">Transcription</keyword>
<sequence>MNIKPLEHLLALADTGSFSRAAEQCFLTQSALSRSIQNLEQELGGQLLDRIGKRNELTPLGREVVARARRIVLEASELRRSAERMQGGGGSIRVGLGSGPGALLTTPLLCHAAEQHPDLRVSITRGPTELQLLQLRARQLDALVVDARRVAPAPDLQIDPLGDQPAGFVCRADHPLLQLRRVGLEQLLRYPVASTPLSDEVARLLVEQYGPAADPQLMVSLQGEEVDSLIATVERSQAVYLGILAAARDGLAAGRLVELKLQPALRSQARFAYITLQGRTEAPAMGWFRRFVSTTLRD</sequence>
<evidence type="ECO:0000313" key="6">
    <source>
        <dbReference type="EMBL" id="PRD68887.1"/>
    </source>
</evidence>
<keyword evidence="7" id="KW-1185">Reference proteome</keyword>
<feature type="domain" description="HTH lysR-type" evidence="5">
    <location>
        <begin position="1"/>
        <end position="58"/>
    </location>
</feature>
<dbReference type="GO" id="GO:0000976">
    <property type="term" value="F:transcription cis-regulatory region binding"/>
    <property type="evidence" value="ECO:0007669"/>
    <property type="project" value="TreeGrafter"/>
</dbReference>
<evidence type="ECO:0000259" key="5">
    <source>
        <dbReference type="PROSITE" id="PS50931"/>
    </source>
</evidence>
<dbReference type="FunFam" id="1.10.10.10:FF:000001">
    <property type="entry name" value="LysR family transcriptional regulator"/>
    <property type="match status" value="1"/>
</dbReference>
<dbReference type="InterPro" id="IPR036390">
    <property type="entry name" value="WH_DNA-bd_sf"/>
</dbReference>
<dbReference type="Gene3D" id="1.10.10.10">
    <property type="entry name" value="Winged helix-like DNA-binding domain superfamily/Winged helix DNA-binding domain"/>
    <property type="match status" value="1"/>
</dbReference>
<dbReference type="InterPro" id="IPR005119">
    <property type="entry name" value="LysR_subst-bd"/>
</dbReference>
<keyword evidence="3" id="KW-0238">DNA-binding</keyword>
<dbReference type="Pfam" id="PF03466">
    <property type="entry name" value="LysR_substrate"/>
    <property type="match status" value="1"/>
</dbReference>
<comment type="caution">
    <text evidence="6">The sequence shown here is derived from an EMBL/GenBank/DDBJ whole genome shotgun (WGS) entry which is preliminary data.</text>
</comment>
<evidence type="ECO:0000313" key="7">
    <source>
        <dbReference type="Proteomes" id="UP000238326"/>
    </source>
</evidence>
<dbReference type="EMBL" id="PVLR01000022">
    <property type="protein sequence ID" value="PRD68887.1"/>
    <property type="molecule type" value="Genomic_DNA"/>
</dbReference>
<evidence type="ECO:0000256" key="1">
    <source>
        <dbReference type="ARBA" id="ARBA00009437"/>
    </source>
</evidence>
<comment type="similarity">
    <text evidence="1">Belongs to the LysR transcriptional regulatory family.</text>
</comment>
<dbReference type="InterPro" id="IPR000847">
    <property type="entry name" value="LysR_HTH_N"/>
</dbReference>
<dbReference type="CDD" id="cd05466">
    <property type="entry name" value="PBP2_LTTR_substrate"/>
    <property type="match status" value="1"/>
</dbReference>
<reference evidence="6 7" key="1">
    <citation type="submission" date="2018-03" db="EMBL/GenBank/DDBJ databases">
        <title>Comparative genomics illustrates the genes involved in a hyperalkaliphilic mechanisms of Serpentinomonas isolated from highly-alkaline calcium-rich serpentinized springs.</title>
        <authorList>
            <person name="Suzuki S."/>
            <person name="Ishii S."/>
            <person name="Walworth N."/>
            <person name="Bird L."/>
            <person name="Kuenen J.G."/>
            <person name="Nealson K.H."/>
        </authorList>
    </citation>
    <scope>NUCLEOTIDE SEQUENCE [LARGE SCALE GENOMIC DNA]</scope>
    <source>
        <strain evidence="6 7">83</strain>
    </source>
</reference>
<accession>A0A2S9KEM0</accession>
<dbReference type="Pfam" id="PF00126">
    <property type="entry name" value="HTH_1"/>
    <property type="match status" value="1"/>
</dbReference>
<proteinExistence type="inferred from homology"/>